<organism evidence="1 2">
    <name type="scientific">Lupinus albus</name>
    <name type="common">White lupine</name>
    <name type="synonym">Lupinus termis</name>
    <dbReference type="NCBI Taxonomy" id="3870"/>
    <lineage>
        <taxon>Eukaryota</taxon>
        <taxon>Viridiplantae</taxon>
        <taxon>Streptophyta</taxon>
        <taxon>Embryophyta</taxon>
        <taxon>Tracheophyta</taxon>
        <taxon>Spermatophyta</taxon>
        <taxon>Magnoliopsida</taxon>
        <taxon>eudicotyledons</taxon>
        <taxon>Gunneridae</taxon>
        <taxon>Pentapetalae</taxon>
        <taxon>rosids</taxon>
        <taxon>fabids</taxon>
        <taxon>Fabales</taxon>
        <taxon>Fabaceae</taxon>
        <taxon>Papilionoideae</taxon>
        <taxon>50 kb inversion clade</taxon>
        <taxon>genistoids sensu lato</taxon>
        <taxon>core genistoids</taxon>
        <taxon>Genisteae</taxon>
        <taxon>Lupinus</taxon>
    </lineage>
</organism>
<gene>
    <name evidence="1" type="ORF">Lalb_Chr15g0080291</name>
</gene>
<evidence type="ECO:0000313" key="1">
    <source>
        <dbReference type="EMBL" id="KAE9598393.1"/>
    </source>
</evidence>
<dbReference type="GO" id="GO:0016740">
    <property type="term" value="F:transferase activity"/>
    <property type="evidence" value="ECO:0007669"/>
    <property type="project" value="UniProtKB-KW"/>
</dbReference>
<reference evidence="2" key="1">
    <citation type="journal article" date="2020" name="Nat. Commun.">
        <title>Genome sequence of the cluster root forming white lupin.</title>
        <authorList>
            <person name="Hufnagel B."/>
            <person name="Marques A."/>
            <person name="Soriano A."/>
            <person name="Marques L."/>
            <person name="Divol F."/>
            <person name="Doumas P."/>
            <person name="Sallet E."/>
            <person name="Mancinotti D."/>
            <person name="Carrere S."/>
            <person name="Marande W."/>
            <person name="Arribat S."/>
            <person name="Keller J."/>
            <person name="Huneau C."/>
            <person name="Blein T."/>
            <person name="Aime D."/>
            <person name="Laguerre M."/>
            <person name="Taylor J."/>
            <person name="Schubert V."/>
            <person name="Nelson M."/>
            <person name="Geu-Flores F."/>
            <person name="Crespi M."/>
            <person name="Gallardo-Guerrero K."/>
            <person name="Delaux P.-M."/>
            <person name="Salse J."/>
            <person name="Berges H."/>
            <person name="Guyot R."/>
            <person name="Gouzy J."/>
            <person name="Peret B."/>
        </authorList>
    </citation>
    <scope>NUCLEOTIDE SEQUENCE [LARGE SCALE GENOMIC DNA]</scope>
    <source>
        <strain evidence="2">cv. Amiga</strain>
    </source>
</reference>
<name>A0A6A4P0T9_LUPAL</name>
<proteinExistence type="predicted"/>
<evidence type="ECO:0000313" key="2">
    <source>
        <dbReference type="Proteomes" id="UP000447434"/>
    </source>
</evidence>
<dbReference type="EMBL" id="WOCE01000015">
    <property type="protein sequence ID" value="KAE9598393.1"/>
    <property type="molecule type" value="Genomic_DNA"/>
</dbReference>
<sequence>MEHLTPYLHFSNKLGKRGHKSSFFIPKGTQTKLQHLNLHLHLITFVPNTIPLVHGLPHHEETTSDAPFLFTLIATAMHQKDKGIKLLLKNLKPLIVFFDFQYFK</sequence>
<dbReference type="Gene3D" id="3.40.50.2000">
    <property type="entry name" value="Glycogen Phosphorylase B"/>
    <property type="match status" value="1"/>
</dbReference>
<dbReference type="AlphaFoldDB" id="A0A6A4P0T9"/>
<dbReference type="Proteomes" id="UP000447434">
    <property type="component" value="Chromosome 15"/>
</dbReference>
<dbReference type="SUPFAM" id="SSF53756">
    <property type="entry name" value="UDP-Glycosyltransferase/glycogen phosphorylase"/>
    <property type="match status" value="1"/>
</dbReference>
<dbReference type="OrthoDB" id="5835829at2759"/>
<comment type="caution">
    <text evidence="1">The sequence shown here is derived from an EMBL/GenBank/DDBJ whole genome shotgun (WGS) entry which is preliminary data.</text>
</comment>
<keyword evidence="1" id="KW-0808">Transferase</keyword>
<protein>
    <submittedName>
        <fullName evidence="1">Putative anthocyanidin 3-O-glucoside 2''-O-glucosyltransferase</fullName>
    </submittedName>
</protein>
<accession>A0A6A4P0T9</accession>
<keyword evidence="2" id="KW-1185">Reference proteome</keyword>